<dbReference type="RefSeq" id="XP_010270357.1">
    <property type="nucleotide sequence ID" value="XM_010272055.2"/>
</dbReference>
<dbReference type="GO" id="GO:0003863">
    <property type="term" value="F:branched-chain 2-oxo acid dehydrogenase activity"/>
    <property type="evidence" value="ECO:0007669"/>
    <property type="project" value="UniProtKB-EC"/>
</dbReference>
<keyword evidence="8" id="KW-0630">Potassium</keyword>
<keyword evidence="6" id="KW-0479">Metal-binding</keyword>
<evidence type="ECO:0000256" key="7">
    <source>
        <dbReference type="ARBA" id="ARBA00022946"/>
    </source>
</evidence>
<dbReference type="Pfam" id="PF00676">
    <property type="entry name" value="E1_dh"/>
    <property type="match status" value="1"/>
</dbReference>
<evidence type="ECO:0000259" key="13">
    <source>
        <dbReference type="Pfam" id="PF00676"/>
    </source>
</evidence>
<dbReference type="GeneID" id="104606714"/>
<keyword evidence="9" id="KW-0560">Oxidoreductase</keyword>
<organism evidence="14 15">
    <name type="scientific">Nelumbo nucifera</name>
    <name type="common">Sacred lotus</name>
    <dbReference type="NCBI Taxonomy" id="4432"/>
    <lineage>
        <taxon>Eukaryota</taxon>
        <taxon>Viridiplantae</taxon>
        <taxon>Streptophyta</taxon>
        <taxon>Embryophyta</taxon>
        <taxon>Tracheophyta</taxon>
        <taxon>Spermatophyta</taxon>
        <taxon>Magnoliopsida</taxon>
        <taxon>Proteales</taxon>
        <taxon>Nelumbonaceae</taxon>
        <taxon>Nelumbo</taxon>
    </lineage>
</organism>
<dbReference type="InParanoid" id="A0A1U8AR52"/>
<evidence type="ECO:0000256" key="12">
    <source>
        <dbReference type="ARBA" id="ARBA00052792"/>
    </source>
</evidence>
<dbReference type="SUPFAM" id="SSF52518">
    <property type="entry name" value="Thiamin diphosphate-binding fold (THDP-binding)"/>
    <property type="match status" value="1"/>
</dbReference>
<evidence type="ECO:0000313" key="15">
    <source>
        <dbReference type="RefSeq" id="XP_010270357.1"/>
    </source>
</evidence>
<dbReference type="FunCoup" id="A0A1U8AR52">
    <property type="interactions" value="2141"/>
</dbReference>
<dbReference type="InterPro" id="IPR050771">
    <property type="entry name" value="Alpha-ketoacid_DH_E1_comp"/>
</dbReference>
<evidence type="ECO:0000256" key="4">
    <source>
        <dbReference type="ARBA" id="ARBA00011516"/>
    </source>
</evidence>
<dbReference type="OMA" id="EQETFIR"/>
<gene>
    <name evidence="15" type="primary">LOC104606714</name>
</gene>
<evidence type="ECO:0000256" key="9">
    <source>
        <dbReference type="ARBA" id="ARBA00023002"/>
    </source>
</evidence>
<dbReference type="GO" id="GO:0005759">
    <property type="term" value="C:mitochondrial matrix"/>
    <property type="evidence" value="ECO:0007669"/>
    <property type="project" value="UniProtKB-SubCell"/>
</dbReference>
<dbReference type="InterPro" id="IPR029061">
    <property type="entry name" value="THDP-binding"/>
</dbReference>
<keyword evidence="7" id="KW-0809">Transit peptide</keyword>
<accession>A0A1U8AR52</accession>
<dbReference type="InterPro" id="IPR001017">
    <property type="entry name" value="DH_E1"/>
</dbReference>
<dbReference type="Gene3D" id="3.40.50.970">
    <property type="match status" value="1"/>
</dbReference>
<comment type="cofactor">
    <cofactor evidence="1">
        <name>thiamine diphosphate</name>
        <dbReference type="ChEBI" id="CHEBI:58937"/>
    </cofactor>
</comment>
<evidence type="ECO:0000256" key="5">
    <source>
        <dbReference type="ARBA" id="ARBA00012277"/>
    </source>
</evidence>
<dbReference type="FunFam" id="3.40.50.970:FF:000015">
    <property type="entry name" value="2-oxoisovalerate dehydrogenase subunit alpha"/>
    <property type="match status" value="1"/>
</dbReference>
<dbReference type="GO" id="GO:0046872">
    <property type="term" value="F:metal ion binding"/>
    <property type="evidence" value="ECO:0007669"/>
    <property type="project" value="UniProtKB-KW"/>
</dbReference>
<evidence type="ECO:0000256" key="10">
    <source>
        <dbReference type="ARBA" id="ARBA00023128"/>
    </source>
</evidence>
<dbReference type="Proteomes" id="UP000189703">
    <property type="component" value="Unplaced"/>
</dbReference>
<dbReference type="OrthoDB" id="3845at2759"/>
<dbReference type="GO" id="GO:0009083">
    <property type="term" value="P:branched-chain amino acid catabolic process"/>
    <property type="evidence" value="ECO:0000318"/>
    <property type="project" value="GO_Central"/>
</dbReference>
<name>A0A1U8AR52_NELNU</name>
<evidence type="ECO:0000256" key="11">
    <source>
        <dbReference type="ARBA" id="ARBA00031050"/>
    </source>
</evidence>
<evidence type="ECO:0000256" key="1">
    <source>
        <dbReference type="ARBA" id="ARBA00001964"/>
    </source>
</evidence>
<sequence length="483" mass="54547">MAVWLSRSGNVARHLNGKMGSLGILNRSLLSHPEPTHQRNSLPTSPIEQSYRNPAAFLGNSGTLFAVRHFESIQAETHHDSRYDEHENQLLDFPGGKVKFTSDMIFISESPDKRIKCYRVLDDNGRQIPGSSFQPLSKELSLRIYNDMVTLQTMDTIFYEAQRQGRISFYLTSNGEEAINIASAAALAIDDIVLPQYREPGVLLWRGFTLKEFADQCFGNKGDCGKGRQMPIHYGSRKHNYFTVSSPIATQLPQAVGAAYSLKMDKKDACVVTYFGDGATSEGDFHAALNFAAVMEAPVIFICRNNGWAISTSTSEQFRSDGVVVRGQAYGVRSIRVDGNDVIAVYSAVQRAREMAISEHRPILIEALTYRVGHHSTSDDSTKYRAVDEIEHWRSARDPVTRFGKWIELNGWWSNENESELRRNMRKKILHAIQVAEKVEKPLLADLFTDVYDHPPSNLLEQERLLRETIKRHPQDYPPDVPV</sequence>
<dbReference type="AlphaFoldDB" id="A0A1U8AR52"/>
<dbReference type="STRING" id="4432.A0A1U8AR52"/>
<reference evidence="15" key="1">
    <citation type="submission" date="2025-08" db="UniProtKB">
        <authorList>
            <consortium name="RefSeq"/>
        </authorList>
    </citation>
    <scope>IDENTIFICATION</scope>
</reference>
<dbReference type="eggNOG" id="KOG1182">
    <property type="taxonomic scope" value="Eukaryota"/>
</dbReference>
<evidence type="ECO:0000256" key="3">
    <source>
        <dbReference type="ARBA" id="ARBA00008646"/>
    </source>
</evidence>
<evidence type="ECO:0000313" key="14">
    <source>
        <dbReference type="Proteomes" id="UP000189703"/>
    </source>
</evidence>
<dbReference type="CDD" id="cd02000">
    <property type="entry name" value="TPP_E1_PDC_ADC_BCADC"/>
    <property type="match status" value="1"/>
</dbReference>
<dbReference type="PANTHER" id="PTHR43380:SF1">
    <property type="entry name" value="2-OXOISOVALERATE DEHYDROGENASE SUBUNIT ALPHA, MITOCHONDRIAL"/>
    <property type="match status" value="1"/>
</dbReference>
<comment type="similarity">
    <text evidence="3">Belongs to the BCKDHA family.</text>
</comment>
<feature type="domain" description="Dehydrogenase E1 component" evidence="13">
    <location>
        <begin position="148"/>
        <end position="441"/>
    </location>
</feature>
<proteinExistence type="inferred from homology"/>
<dbReference type="GO" id="GO:0160157">
    <property type="term" value="C:branched-chain alpha-ketoacid dehydrogenase complex"/>
    <property type="evidence" value="ECO:0000318"/>
    <property type="project" value="GO_Central"/>
</dbReference>
<evidence type="ECO:0000256" key="8">
    <source>
        <dbReference type="ARBA" id="ARBA00022958"/>
    </source>
</evidence>
<evidence type="ECO:0000256" key="6">
    <source>
        <dbReference type="ARBA" id="ARBA00022723"/>
    </source>
</evidence>
<evidence type="ECO:0000256" key="2">
    <source>
        <dbReference type="ARBA" id="ARBA00004305"/>
    </source>
</evidence>
<comment type="catalytic activity">
    <reaction evidence="12">
        <text>N(6)-[(R)-lipoyl]-L-lysyl-[protein] + 3-methyl-2-oxobutanoate + H(+) = N(6)-[(R)-S(8)-2-methylpropanoyldihydrolipoyl]-L-lysyl-[protein] + CO2</text>
        <dbReference type="Rhea" id="RHEA:13457"/>
        <dbReference type="Rhea" id="RHEA-COMP:10474"/>
        <dbReference type="Rhea" id="RHEA-COMP:10497"/>
        <dbReference type="ChEBI" id="CHEBI:11851"/>
        <dbReference type="ChEBI" id="CHEBI:15378"/>
        <dbReference type="ChEBI" id="CHEBI:16526"/>
        <dbReference type="ChEBI" id="CHEBI:83099"/>
        <dbReference type="ChEBI" id="CHEBI:83142"/>
        <dbReference type="EC" id="1.2.4.4"/>
    </reaction>
</comment>
<keyword evidence="14" id="KW-1185">Reference proteome</keyword>
<comment type="subunit">
    <text evidence="4">Heterotetramer of alpha and beta chains.</text>
</comment>
<dbReference type="KEGG" id="nnu:104606714"/>
<dbReference type="EC" id="1.2.4.4" evidence="5"/>
<protein>
    <recommendedName>
        <fullName evidence="5">3-methyl-2-oxobutanoate dehydrogenase (2-methylpropanoyl-transferring)</fullName>
        <ecNumber evidence="5">1.2.4.4</ecNumber>
    </recommendedName>
    <alternativeName>
        <fullName evidence="11">Branched-chain alpha-keto acid dehydrogenase E1 component alpha chain</fullName>
    </alternativeName>
</protein>
<dbReference type="PANTHER" id="PTHR43380">
    <property type="entry name" value="2-OXOISOVALERATE DEHYDROGENASE SUBUNIT ALPHA, MITOCHONDRIAL"/>
    <property type="match status" value="1"/>
</dbReference>
<keyword evidence="10" id="KW-0496">Mitochondrion</keyword>
<comment type="subcellular location">
    <subcellularLocation>
        <location evidence="2">Mitochondrion matrix</location>
    </subcellularLocation>
</comment>